<feature type="signal peptide" evidence="1">
    <location>
        <begin position="1"/>
        <end position="24"/>
    </location>
</feature>
<sequence>MIFKRIVFWALLTVFVFSSVSGHAARRGVKTAENPGASEPAALLNIPARILEKEIKSLALGKGSVVKEIFRLDLDPVRRLAVVAGIIEIPAGILRGGKGDSGAGASRHDFMAAISFPSAKMTARTRYLRLQIVELKLDGHSHLQAARVATNFLSVLLTETGLARYLLYEGKGRDASGKDLKDRISAFIENRGLIFREGAVSVKLDLKAFGDLRKFSPLADFRMWRFAPALFRGQPAFRIEAGVGKPGKAWLEEARKKTDRDAAFLKKAREKQYPKYADIGAFQKDLDAFIERRRSVIGFPESPPGPRRRDMETFSARMEARARSELSVRNPLFKAWPKKTHDRVLKEARNEAERFYDDLNQRIKLEAAIARGGRDAPGLPFAEKLVSQRAIDQAIRYYRHVKVDGQSLFSSLDAVLAPHLPGFIVRGALSLDIGRILSMAAKGRDVAEKPIRARAFGGSSVPFEAALRLWMKDGNVASLDVAYVSLFSGSDRMVFSNKRRHGHFLFDFARMLLMKSAASMLADKPPGGERMDISFDAEHGKIDFAINPRVLVKEIMGVRNDIQAWDFEPVYFREMDQTFLKMAAGDGVRTKDYVQSLVSGKFKADSDAFSGTGGAEGPLDLRIILNIRSVQKIANRILEKIHEKESRKVREAVFRKTPGTHYLVEKISLEPVENRLRMSATASRVKISKRWVINPARWVKGPYFISEKRASVYADLGLSAVVARDVMEESAPGRFDLSRELLKLEITGAGFDIENPSLAQNVMVGLVGDLDLDGSAPSGIMKRFILKKIAPYLNAAGENEGKTEIAGVRLNRFVKIFTHTGDIYFQINPRLVSPAFDVALISNRTHNGVPLGFFMEPSRDRKDARLVFDFKTRGAMPEEDKAALLAVARMADSLFKPYLDEKSPERLLKELKKLKLFDRAFHSGDLAKLSLFHRIRRMMGLYYPIARLTLASGAEPPHGRDGDLRIGATGIEIVCFLEAAAALEKNTAALIERAKKAGIAHEVPYMKEFGEFKTLLAGRIIAPLAEKYERDHRPVNRRMLKRGVTDWNRHYYPEAEFSALVYGGMEKARNRK</sequence>
<feature type="chain" id="PRO_5019767328" evidence="1">
    <location>
        <begin position="25"/>
        <end position="1072"/>
    </location>
</feature>
<dbReference type="EMBL" id="CAACVI010000052">
    <property type="protein sequence ID" value="VEN75434.1"/>
    <property type="molecule type" value="Genomic_DNA"/>
</dbReference>
<reference evidence="2" key="1">
    <citation type="submission" date="2019-01" db="EMBL/GenBank/DDBJ databases">
        <authorList>
            <consortium name="Genoscope - CEA"/>
            <person name="William W."/>
        </authorList>
    </citation>
    <scope>NUCLEOTIDE SEQUENCE</scope>
    <source>
        <strain evidence="2">CR-1</strain>
    </source>
</reference>
<evidence type="ECO:0000313" key="2">
    <source>
        <dbReference type="EMBL" id="VEN75434.1"/>
    </source>
</evidence>
<gene>
    <name evidence="2" type="ORF">EPICR_90030</name>
</gene>
<name>A0A484HJZ2_9BACT</name>
<proteinExistence type="predicted"/>
<dbReference type="AlphaFoldDB" id="A0A484HJZ2"/>
<organism evidence="2">
    <name type="scientific">uncultured Desulfobacteraceae bacterium</name>
    <dbReference type="NCBI Taxonomy" id="218296"/>
    <lineage>
        <taxon>Bacteria</taxon>
        <taxon>Pseudomonadati</taxon>
        <taxon>Thermodesulfobacteriota</taxon>
        <taxon>Desulfobacteria</taxon>
        <taxon>Desulfobacterales</taxon>
        <taxon>Desulfobacteraceae</taxon>
        <taxon>environmental samples</taxon>
    </lineage>
</organism>
<keyword evidence="1" id="KW-0732">Signal</keyword>
<accession>A0A484HJZ2</accession>
<evidence type="ECO:0000256" key="1">
    <source>
        <dbReference type="SAM" id="SignalP"/>
    </source>
</evidence>
<protein>
    <submittedName>
        <fullName evidence="2">Uncharacterized protein</fullName>
    </submittedName>
</protein>